<name>A0A328ZHE4_9BURK</name>
<sequence>MISAPINLLLKVPMMTNQPADLSPETAAWLHTQIAISTARAVAPLREELDKVDDWAGGLFVVFLNVLPHLLRTQPELAAKLAPQWRKAAQRFDALQARGARRARDGESLESLEARKMLYRIFSLMELWPQSAKAKGQ</sequence>
<proteinExistence type="predicted"/>
<evidence type="ECO:0000313" key="2">
    <source>
        <dbReference type="Proteomes" id="UP000248856"/>
    </source>
</evidence>
<dbReference type="AlphaFoldDB" id="A0A328ZHE4"/>
<gene>
    <name evidence="1" type="ORF">AX018_1013100</name>
</gene>
<evidence type="ECO:0000313" key="1">
    <source>
        <dbReference type="EMBL" id="RAR83952.1"/>
    </source>
</evidence>
<dbReference type="EMBL" id="QLTA01000013">
    <property type="protein sequence ID" value="RAR83952.1"/>
    <property type="molecule type" value="Genomic_DNA"/>
</dbReference>
<protein>
    <submittedName>
        <fullName evidence="1">Uncharacterized protein</fullName>
    </submittedName>
</protein>
<keyword evidence="2" id="KW-1185">Reference proteome</keyword>
<comment type="caution">
    <text evidence="1">The sequence shown here is derived from an EMBL/GenBank/DDBJ whole genome shotgun (WGS) entry which is preliminary data.</text>
</comment>
<dbReference type="Proteomes" id="UP000248856">
    <property type="component" value="Unassembled WGS sequence"/>
</dbReference>
<organism evidence="1 2">
    <name type="scientific">Paracidovorax anthurii</name>
    <dbReference type="NCBI Taxonomy" id="78229"/>
    <lineage>
        <taxon>Bacteria</taxon>
        <taxon>Pseudomonadati</taxon>
        <taxon>Pseudomonadota</taxon>
        <taxon>Betaproteobacteria</taxon>
        <taxon>Burkholderiales</taxon>
        <taxon>Comamonadaceae</taxon>
        <taxon>Paracidovorax</taxon>
    </lineage>
</organism>
<reference evidence="1 2" key="1">
    <citation type="submission" date="2018-06" db="EMBL/GenBank/DDBJ databases">
        <title>Genomic Encyclopedia of Archaeal and Bacterial Type Strains, Phase II (KMG-II): from individual species to whole genera.</title>
        <authorList>
            <person name="Goeker M."/>
        </authorList>
    </citation>
    <scope>NUCLEOTIDE SEQUENCE [LARGE SCALE GENOMIC DNA]</scope>
    <source>
        <strain evidence="1 2">CFPB 3232</strain>
    </source>
</reference>
<accession>A0A328ZHE4</accession>